<organism evidence="2">
    <name type="scientific">Timema californicum</name>
    <name type="common">California timema</name>
    <name type="synonym">Walking stick</name>
    <dbReference type="NCBI Taxonomy" id="61474"/>
    <lineage>
        <taxon>Eukaryota</taxon>
        <taxon>Metazoa</taxon>
        <taxon>Ecdysozoa</taxon>
        <taxon>Arthropoda</taxon>
        <taxon>Hexapoda</taxon>
        <taxon>Insecta</taxon>
        <taxon>Pterygota</taxon>
        <taxon>Neoptera</taxon>
        <taxon>Polyneoptera</taxon>
        <taxon>Phasmatodea</taxon>
        <taxon>Timematodea</taxon>
        <taxon>Timematoidea</taxon>
        <taxon>Timematidae</taxon>
        <taxon>Timema</taxon>
    </lineage>
</organism>
<feature type="chain" id="PRO_5031152764" evidence="1">
    <location>
        <begin position="23"/>
        <end position="173"/>
    </location>
</feature>
<proteinExistence type="predicted"/>
<feature type="signal peptide" evidence="1">
    <location>
        <begin position="1"/>
        <end position="22"/>
    </location>
</feature>
<dbReference type="EMBL" id="OE204406">
    <property type="protein sequence ID" value="CAD7580753.1"/>
    <property type="molecule type" value="Genomic_DNA"/>
</dbReference>
<name>A0A7R9PFB0_TIMCA</name>
<keyword evidence="1" id="KW-0732">Signal</keyword>
<sequence length="173" mass="19943">MILTTLAVLATVLGRYWTLKKSHPPDLLSSAVNLLMHWNTKSTQPYLALSSIREENNRMDFLLRVVVWMDLRLRVVVRMDLRLRVVVRMDLLLRVVVRMDFLLGVVARMEFLLRRPVRGIEADGEDCEGLIEGLPSLPASRDSGWRLVVAFMDRAMFITYLALYLIFQTGLLP</sequence>
<evidence type="ECO:0000256" key="1">
    <source>
        <dbReference type="SAM" id="SignalP"/>
    </source>
</evidence>
<protein>
    <submittedName>
        <fullName evidence="2">(California timema) hypothetical protein</fullName>
    </submittedName>
</protein>
<accession>A0A7R9PFB0</accession>
<dbReference type="AlphaFoldDB" id="A0A7R9PFB0"/>
<gene>
    <name evidence="2" type="ORF">TCMB3V08_LOCUS13286</name>
</gene>
<reference evidence="2" key="1">
    <citation type="submission" date="2020-11" db="EMBL/GenBank/DDBJ databases">
        <authorList>
            <person name="Tran Van P."/>
        </authorList>
    </citation>
    <scope>NUCLEOTIDE SEQUENCE</scope>
</reference>
<evidence type="ECO:0000313" key="2">
    <source>
        <dbReference type="EMBL" id="CAD7580753.1"/>
    </source>
</evidence>